<reference evidence="1 2" key="1">
    <citation type="submission" date="2018-03" db="EMBL/GenBank/DDBJ databases">
        <title>Pantoea intestinalis SRCM103226 isolated form the mealworm.</title>
        <authorList>
            <person name="Jeong D.-Y."/>
            <person name="Kim J.W."/>
        </authorList>
    </citation>
    <scope>NUCLEOTIDE SEQUENCE [LARGE SCALE GENOMIC DNA]</scope>
    <source>
        <strain evidence="1 2">SRCM103226</strain>
    </source>
</reference>
<dbReference type="EMBL" id="CP028271">
    <property type="protein sequence ID" value="QHM72623.1"/>
    <property type="molecule type" value="Genomic_DNA"/>
</dbReference>
<organism evidence="1 2">
    <name type="scientific">Mixta intestinalis</name>
    <dbReference type="NCBI Taxonomy" id="1615494"/>
    <lineage>
        <taxon>Bacteria</taxon>
        <taxon>Pseudomonadati</taxon>
        <taxon>Pseudomonadota</taxon>
        <taxon>Gammaproteobacteria</taxon>
        <taxon>Enterobacterales</taxon>
        <taxon>Erwiniaceae</taxon>
        <taxon>Mixta</taxon>
    </lineage>
</organism>
<accession>A0A6P1Q215</accession>
<dbReference type="OrthoDB" id="9870962at2"/>
<dbReference type="Proteomes" id="UP000464053">
    <property type="component" value="Chromosome"/>
</dbReference>
<dbReference type="KEGG" id="mint:C7M51_02941"/>
<proteinExistence type="predicted"/>
<protein>
    <submittedName>
        <fullName evidence="1">Uncharacterized protein</fullName>
    </submittedName>
</protein>
<name>A0A6P1Q215_9GAMM</name>
<dbReference type="RefSeq" id="WP_160622466.1">
    <property type="nucleotide sequence ID" value="NZ_CP028271.1"/>
</dbReference>
<evidence type="ECO:0000313" key="1">
    <source>
        <dbReference type="EMBL" id="QHM72623.1"/>
    </source>
</evidence>
<gene>
    <name evidence="1" type="ORF">C7M51_02941</name>
</gene>
<dbReference type="AlphaFoldDB" id="A0A6P1Q215"/>
<sequence length="57" mass="6652">MNMFLKKLLNAVLPDPCPSKQDENETPFLIETSTESDDESPFALYSSENWHWHSDHE</sequence>
<evidence type="ECO:0000313" key="2">
    <source>
        <dbReference type="Proteomes" id="UP000464053"/>
    </source>
</evidence>
<keyword evidence="2" id="KW-1185">Reference proteome</keyword>